<proteinExistence type="inferred from homology"/>
<keyword evidence="5" id="KW-1185">Reference proteome</keyword>
<name>A0A9N9XGA5_DIABA</name>
<dbReference type="EMBL" id="OU898282">
    <property type="protein sequence ID" value="CAG9838217.1"/>
    <property type="molecule type" value="Genomic_DNA"/>
</dbReference>
<accession>A0A9N9XGA5</accession>
<dbReference type="GO" id="GO:0009166">
    <property type="term" value="P:nucleotide catabolic process"/>
    <property type="evidence" value="ECO:0007669"/>
    <property type="project" value="InterPro"/>
</dbReference>
<dbReference type="Proteomes" id="UP001153709">
    <property type="component" value="Chromosome 7"/>
</dbReference>
<dbReference type="CDD" id="cd17763">
    <property type="entry name" value="UP_hUPP-like"/>
    <property type="match status" value="1"/>
</dbReference>
<feature type="domain" description="Nucleoside phosphorylase" evidence="3">
    <location>
        <begin position="50"/>
        <end position="301"/>
    </location>
</feature>
<dbReference type="SUPFAM" id="SSF53167">
    <property type="entry name" value="Purine and uridine phosphorylases"/>
    <property type="match status" value="1"/>
</dbReference>
<dbReference type="Gene3D" id="3.40.50.1580">
    <property type="entry name" value="Nucleoside phosphorylase domain"/>
    <property type="match status" value="1"/>
</dbReference>
<evidence type="ECO:0000256" key="2">
    <source>
        <dbReference type="PIRSR" id="PIRSR610059-50"/>
    </source>
</evidence>
<feature type="binding site" evidence="2">
    <location>
        <position position="91"/>
    </location>
    <ligand>
        <name>phosphate</name>
        <dbReference type="ChEBI" id="CHEBI:43474"/>
    </ligand>
</feature>
<dbReference type="InterPro" id="IPR000845">
    <property type="entry name" value="Nucleoside_phosphorylase_d"/>
</dbReference>
<dbReference type="AlphaFoldDB" id="A0A9N9XGA5"/>
<dbReference type="GO" id="GO:0006218">
    <property type="term" value="P:uridine catabolic process"/>
    <property type="evidence" value="ECO:0007669"/>
    <property type="project" value="TreeGrafter"/>
</dbReference>
<sequence>MTHKCLCSDKYSNENAVKNPHLAGLENDYLYHIALDTETMNLVEAFGDTKFVCMGGSPKKMYMFAKYIMEEIGHKLPFGTKLLDISEKGDRYSMYKVGPVISVNHGMGCPTIGILLNELIKLMYYAKCKNPVFFRLGTCGSIGSKPGTVIISEDACDGMLQKEYSIPVLGKLLTRSTELDKQLWQELKSLSLPDDEFEVISGTTMCTNDFYEGQARADGAFCDYTVEDQINYLKSLQRKNIVNIEMESTAFAAFTKAAGIKSGVICLSVQDVLEGDEISVPKEVMDKWQARPQILVARYIKQHLD</sequence>
<dbReference type="PANTHER" id="PTHR43691:SF11">
    <property type="entry name" value="FI09636P-RELATED"/>
    <property type="match status" value="1"/>
</dbReference>
<dbReference type="GO" id="GO:0005829">
    <property type="term" value="C:cytosol"/>
    <property type="evidence" value="ECO:0007669"/>
    <property type="project" value="TreeGrafter"/>
</dbReference>
<dbReference type="InterPro" id="IPR010059">
    <property type="entry name" value="Uridine_phosphorylase_euk"/>
</dbReference>
<evidence type="ECO:0000256" key="1">
    <source>
        <dbReference type="ARBA" id="ARBA00010456"/>
    </source>
</evidence>
<comment type="similarity">
    <text evidence="1">Belongs to the PNP/UDP phosphorylase family.</text>
</comment>
<feature type="binding site" evidence="2">
    <location>
        <position position="214"/>
    </location>
    <ligand>
        <name>substrate</name>
    </ligand>
</feature>
<reference evidence="4" key="1">
    <citation type="submission" date="2022-01" db="EMBL/GenBank/DDBJ databases">
        <authorList>
            <person name="King R."/>
        </authorList>
    </citation>
    <scope>NUCLEOTIDE SEQUENCE</scope>
</reference>
<dbReference type="GO" id="GO:0004850">
    <property type="term" value="F:uridine phosphorylase activity"/>
    <property type="evidence" value="ECO:0007669"/>
    <property type="project" value="InterPro"/>
</dbReference>
<dbReference type="PANTHER" id="PTHR43691">
    <property type="entry name" value="URIDINE PHOSPHORYLASE"/>
    <property type="match status" value="1"/>
</dbReference>
<protein>
    <recommendedName>
        <fullName evidence="3">Nucleoside phosphorylase domain-containing protein</fullName>
    </recommendedName>
</protein>
<gene>
    <name evidence="4" type="ORF">DIABBA_LOCUS11138</name>
</gene>
<dbReference type="NCBIfam" id="TIGR01719">
    <property type="entry name" value="euk_UDPppase"/>
    <property type="match status" value="1"/>
</dbReference>
<evidence type="ECO:0000259" key="3">
    <source>
        <dbReference type="Pfam" id="PF01048"/>
    </source>
</evidence>
<dbReference type="OrthoDB" id="204058at2759"/>
<feature type="binding site" evidence="2">
    <location>
        <position position="216"/>
    </location>
    <ligand>
        <name>substrate</name>
    </ligand>
</feature>
<dbReference type="Pfam" id="PF01048">
    <property type="entry name" value="PNP_UDP_1"/>
    <property type="match status" value="1"/>
</dbReference>
<organism evidence="4 5">
    <name type="scientific">Diabrotica balteata</name>
    <name type="common">Banded cucumber beetle</name>
    <dbReference type="NCBI Taxonomy" id="107213"/>
    <lineage>
        <taxon>Eukaryota</taxon>
        <taxon>Metazoa</taxon>
        <taxon>Ecdysozoa</taxon>
        <taxon>Arthropoda</taxon>
        <taxon>Hexapoda</taxon>
        <taxon>Insecta</taxon>
        <taxon>Pterygota</taxon>
        <taxon>Neoptera</taxon>
        <taxon>Endopterygota</taxon>
        <taxon>Coleoptera</taxon>
        <taxon>Polyphaga</taxon>
        <taxon>Cucujiformia</taxon>
        <taxon>Chrysomeloidea</taxon>
        <taxon>Chrysomelidae</taxon>
        <taxon>Galerucinae</taxon>
        <taxon>Diabroticina</taxon>
        <taxon>Diabroticites</taxon>
        <taxon>Diabrotica</taxon>
    </lineage>
</organism>
<dbReference type="InterPro" id="IPR035994">
    <property type="entry name" value="Nucleoside_phosphorylase_sf"/>
</dbReference>
<evidence type="ECO:0000313" key="4">
    <source>
        <dbReference type="EMBL" id="CAG9838217.1"/>
    </source>
</evidence>
<evidence type="ECO:0000313" key="5">
    <source>
        <dbReference type="Proteomes" id="UP001153709"/>
    </source>
</evidence>
<feature type="binding site" evidence="2">
    <location>
        <begin position="135"/>
        <end position="138"/>
    </location>
    <ligand>
        <name>phosphate</name>
        <dbReference type="ChEBI" id="CHEBI:43474"/>
    </ligand>
</feature>